<dbReference type="SUPFAM" id="SSF46689">
    <property type="entry name" value="Homeodomain-like"/>
    <property type="match status" value="1"/>
</dbReference>
<dbReference type="AlphaFoldDB" id="A0ABD5UCX3"/>
<evidence type="ECO:0000256" key="2">
    <source>
        <dbReference type="ARBA" id="ARBA00023015"/>
    </source>
</evidence>
<dbReference type="Proteomes" id="UP001596406">
    <property type="component" value="Unassembled WGS sequence"/>
</dbReference>
<evidence type="ECO:0000313" key="8">
    <source>
        <dbReference type="Proteomes" id="UP001596406"/>
    </source>
</evidence>
<evidence type="ECO:0000313" key="7">
    <source>
        <dbReference type="EMBL" id="MFC6838033.1"/>
    </source>
</evidence>
<dbReference type="InterPro" id="IPR001647">
    <property type="entry name" value="HTH_TetR"/>
</dbReference>
<evidence type="ECO:0000256" key="1">
    <source>
        <dbReference type="ARBA" id="ARBA00022491"/>
    </source>
</evidence>
<dbReference type="GO" id="GO:0003677">
    <property type="term" value="F:DNA binding"/>
    <property type="evidence" value="ECO:0007669"/>
    <property type="project" value="UniProtKB-UniRule"/>
</dbReference>
<dbReference type="InterPro" id="IPR036271">
    <property type="entry name" value="Tet_transcr_reg_TetR-rel_C_sf"/>
</dbReference>
<dbReference type="Pfam" id="PF13977">
    <property type="entry name" value="TetR_C_6"/>
    <property type="match status" value="1"/>
</dbReference>
<evidence type="ECO:0000256" key="4">
    <source>
        <dbReference type="ARBA" id="ARBA00023163"/>
    </source>
</evidence>
<evidence type="ECO:0000256" key="3">
    <source>
        <dbReference type="ARBA" id="ARBA00023125"/>
    </source>
</evidence>
<keyword evidence="8" id="KW-1185">Reference proteome</keyword>
<dbReference type="PRINTS" id="PR00455">
    <property type="entry name" value="HTHTETR"/>
</dbReference>
<dbReference type="PANTHER" id="PTHR47506:SF6">
    <property type="entry name" value="HTH-TYPE TRANSCRIPTIONAL REPRESSOR NEMR"/>
    <property type="match status" value="1"/>
</dbReference>
<keyword evidence="4" id="KW-0804">Transcription</keyword>
<feature type="domain" description="HTH tetR-type" evidence="6">
    <location>
        <begin position="11"/>
        <end position="71"/>
    </location>
</feature>
<dbReference type="Gene3D" id="1.10.357.10">
    <property type="entry name" value="Tetracycline Repressor, domain 2"/>
    <property type="match status" value="1"/>
</dbReference>
<gene>
    <name evidence="7" type="ORF">ACFQHK_16245</name>
</gene>
<organism evidence="7 8">
    <name type="scientific">Halomarina ordinaria</name>
    <dbReference type="NCBI Taxonomy" id="3033939"/>
    <lineage>
        <taxon>Archaea</taxon>
        <taxon>Methanobacteriati</taxon>
        <taxon>Methanobacteriota</taxon>
        <taxon>Stenosarchaea group</taxon>
        <taxon>Halobacteria</taxon>
        <taxon>Halobacteriales</taxon>
        <taxon>Natronomonadaceae</taxon>
        <taxon>Halomarina</taxon>
    </lineage>
</organism>
<keyword evidence="3 5" id="KW-0238">DNA-binding</keyword>
<dbReference type="RefSeq" id="WP_304449753.1">
    <property type="nucleotide sequence ID" value="NZ_JARRAH010000003.1"/>
</dbReference>
<dbReference type="Pfam" id="PF00440">
    <property type="entry name" value="TetR_N"/>
    <property type="match status" value="1"/>
</dbReference>
<feature type="DNA-binding region" description="H-T-H motif" evidence="5">
    <location>
        <begin position="34"/>
        <end position="53"/>
    </location>
</feature>
<keyword evidence="1" id="KW-0678">Repressor</keyword>
<keyword evidence="2" id="KW-0805">Transcription regulation</keyword>
<name>A0ABD5UCX3_9EURY</name>
<reference evidence="7 8" key="1">
    <citation type="journal article" date="2019" name="Int. J. Syst. Evol. Microbiol.">
        <title>The Global Catalogue of Microorganisms (GCM) 10K type strain sequencing project: providing services to taxonomists for standard genome sequencing and annotation.</title>
        <authorList>
            <consortium name="The Broad Institute Genomics Platform"/>
            <consortium name="The Broad Institute Genome Sequencing Center for Infectious Disease"/>
            <person name="Wu L."/>
            <person name="Ma J."/>
        </authorList>
    </citation>
    <scope>NUCLEOTIDE SEQUENCE [LARGE SCALE GENOMIC DNA]</scope>
    <source>
        <strain evidence="7 8">PSRA2</strain>
    </source>
</reference>
<proteinExistence type="predicted"/>
<sequence>MAVDPDADERGSTETEIMEATYRALCKHGYSGLSISRIADEFEKSKSSLYYHYDSKDDLLVAFLTFAVDRFEASVATERSDDPMADLEGVIERLLPLRPTDEQRQIQALLVDLRSQAVTDERFRERFADIDERLVTTLTEVIERGIERGTFNEVDATRVAEHVLAVLNGAMVARATTDREAAVAAARVSLSSYLDTVLRR</sequence>
<dbReference type="EMBL" id="JBHSXM010000003">
    <property type="protein sequence ID" value="MFC6838033.1"/>
    <property type="molecule type" value="Genomic_DNA"/>
</dbReference>
<comment type="caution">
    <text evidence="7">The sequence shown here is derived from an EMBL/GenBank/DDBJ whole genome shotgun (WGS) entry which is preliminary data.</text>
</comment>
<protein>
    <submittedName>
        <fullName evidence="7">TetR/AcrR family transcriptional regulator</fullName>
    </submittedName>
</protein>
<dbReference type="PANTHER" id="PTHR47506">
    <property type="entry name" value="TRANSCRIPTIONAL REGULATORY PROTEIN"/>
    <property type="match status" value="1"/>
</dbReference>
<accession>A0ABD5UCX3</accession>
<dbReference type="InterPro" id="IPR039538">
    <property type="entry name" value="BetI_C"/>
</dbReference>
<evidence type="ECO:0000259" key="6">
    <source>
        <dbReference type="PROSITE" id="PS50977"/>
    </source>
</evidence>
<evidence type="ECO:0000256" key="5">
    <source>
        <dbReference type="PROSITE-ProRule" id="PRU00335"/>
    </source>
</evidence>
<dbReference type="InterPro" id="IPR009057">
    <property type="entry name" value="Homeodomain-like_sf"/>
</dbReference>
<dbReference type="SUPFAM" id="SSF48498">
    <property type="entry name" value="Tetracyclin repressor-like, C-terminal domain"/>
    <property type="match status" value="1"/>
</dbReference>
<dbReference type="PROSITE" id="PS50977">
    <property type="entry name" value="HTH_TETR_2"/>
    <property type="match status" value="1"/>
</dbReference>